<evidence type="ECO:0000313" key="2">
    <source>
        <dbReference type="EMBL" id="OWZ08347.1"/>
    </source>
</evidence>
<proteinExistence type="predicted"/>
<dbReference type="AlphaFoldDB" id="A0A225VU69"/>
<evidence type="ECO:0000313" key="3">
    <source>
        <dbReference type="Proteomes" id="UP000198211"/>
    </source>
</evidence>
<dbReference type="EMBL" id="NBNE01003187">
    <property type="protein sequence ID" value="OWZ08347.1"/>
    <property type="molecule type" value="Genomic_DNA"/>
</dbReference>
<reference evidence="3" key="1">
    <citation type="submission" date="2017-03" db="EMBL/GenBank/DDBJ databases">
        <title>Phytopthora megakarya and P. palmivora, two closely related causual agents of cacao black pod achieved similar genome size and gene model numbers by different mechanisms.</title>
        <authorList>
            <person name="Ali S."/>
            <person name="Shao J."/>
            <person name="Larry D.J."/>
            <person name="Kronmiller B."/>
            <person name="Shen D."/>
            <person name="Strem M.D."/>
            <person name="Melnick R.L."/>
            <person name="Guiltinan M.J."/>
            <person name="Tyler B.M."/>
            <person name="Meinhardt L.W."/>
            <person name="Bailey B.A."/>
        </authorList>
    </citation>
    <scope>NUCLEOTIDE SEQUENCE [LARGE SCALE GENOMIC DNA]</scope>
    <source>
        <strain evidence="3">zdho120</strain>
    </source>
</reference>
<sequence length="168" mass="18937">MPLKWFRSHRRSAEDEATRLSTETMVPKQKTKRNKSVSQRSRRSHSHGSGLRAMIGLGGSMQNELDVAAAIAEEERRMSYQTKSHRRFTIHGLTYHHKHNEEEEWSCNTTPAGSPLPMCASMSPCLSHSRHYGLGTGRMTHGRSSHTHPMTPLSPNSHPSIIFIDCPP</sequence>
<dbReference type="Proteomes" id="UP000198211">
    <property type="component" value="Unassembled WGS sequence"/>
</dbReference>
<feature type="region of interest" description="Disordered" evidence="1">
    <location>
        <begin position="1"/>
        <end position="52"/>
    </location>
</feature>
<accession>A0A225VU69</accession>
<feature type="compositionally biased region" description="Basic residues" evidence="1">
    <location>
        <begin position="29"/>
        <end position="46"/>
    </location>
</feature>
<organism evidence="2 3">
    <name type="scientific">Phytophthora megakarya</name>
    <dbReference type="NCBI Taxonomy" id="4795"/>
    <lineage>
        <taxon>Eukaryota</taxon>
        <taxon>Sar</taxon>
        <taxon>Stramenopiles</taxon>
        <taxon>Oomycota</taxon>
        <taxon>Peronosporomycetes</taxon>
        <taxon>Peronosporales</taxon>
        <taxon>Peronosporaceae</taxon>
        <taxon>Phytophthora</taxon>
    </lineage>
</organism>
<name>A0A225VU69_9STRA</name>
<dbReference type="OrthoDB" id="119296at2759"/>
<protein>
    <submittedName>
        <fullName evidence="2">Uncharacterized protein</fullName>
    </submittedName>
</protein>
<keyword evidence="3" id="KW-1185">Reference proteome</keyword>
<gene>
    <name evidence="2" type="ORF">PHMEG_00019129</name>
</gene>
<feature type="region of interest" description="Disordered" evidence="1">
    <location>
        <begin position="139"/>
        <end position="158"/>
    </location>
</feature>
<evidence type="ECO:0000256" key="1">
    <source>
        <dbReference type="SAM" id="MobiDB-lite"/>
    </source>
</evidence>
<comment type="caution">
    <text evidence="2">The sequence shown here is derived from an EMBL/GenBank/DDBJ whole genome shotgun (WGS) entry which is preliminary data.</text>
</comment>
<feature type="compositionally biased region" description="Basic residues" evidence="1">
    <location>
        <begin position="1"/>
        <end position="10"/>
    </location>
</feature>